<feature type="transmembrane region" description="Helical" evidence="1">
    <location>
        <begin position="27"/>
        <end position="47"/>
    </location>
</feature>
<organism evidence="2 3">
    <name type="scientific">Chromobacterium violaceum (strain ATCC 12472 / DSM 30191 / JCM 1249 / CCUG 213 / NBRC 12614 / NCIMB 9131 / NCTC 9757 / MK)</name>
    <dbReference type="NCBI Taxonomy" id="243365"/>
    <lineage>
        <taxon>Bacteria</taxon>
        <taxon>Pseudomonadati</taxon>
        <taxon>Pseudomonadota</taxon>
        <taxon>Betaproteobacteria</taxon>
        <taxon>Neisseriales</taxon>
        <taxon>Chromobacteriaceae</taxon>
        <taxon>Chromobacterium</taxon>
    </lineage>
</organism>
<dbReference type="KEGG" id="cvi:CV_1356"/>
<sequence length="123" mass="14325">MQRVGSSNLLTPTIKTSLIKLKRQRKLAFLFFPSISRLFVSPAFIRFYPILARRSLADILVLVLLHAINRFQAIVFPSRASHERYPSRFSLHRLVFHRIGRQCLPRLRAHLRRSQPMVLHVGG</sequence>
<reference evidence="2 3" key="1">
    <citation type="journal article" date="2003" name="Proc. Natl. Acad. Sci. U.S.A.">
        <title>The complete genome sequence of Chromobacterium violaceum reveals remarkable and exploitable bacterial adaptability.</title>
        <authorList>
            <person name="Vasconcelos A.T.R."/>
            <person name="de Almeida D.F."/>
            <person name="Almeida F.C."/>
            <person name="de Almeida L.G.P."/>
            <person name="de Almeida R."/>
            <person name="Goncalves J.A.A."/>
            <person name="Andrade E.M."/>
            <person name="Antonio R.V."/>
            <person name="Araripe J."/>
            <person name="de Araujo M.F.F."/>
            <person name="Filho S.A."/>
            <person name="Azevedo V."/>
            <person name="Batista A.J."/>
            <person name="Bataus L.A.M."/>
            <person name="Batista J.S."/>
            <person name="Belo A."/>
            <person name="vander Berg C."/>
            <person name="Blamey J."/>
            <person name="Bogo M."/>
            <person name="Bonato S."/>
            <person name="Bordignon J."/>
            <person name="Brito C.A."/>
            <person name="Brocchi M."/>
            <person name="Burity H.A."/>
            <person name="Camargo A.A."/>
            <person name="Cardoso D.D.P."/>
            <person name="Carneiro N.P."/>
            <person name="Carraro D.M."/>
            <person name="Carvalho C.M.B."/>
            <person name="Cascardo J.C.M."/>
            <person name="Cavada B.S."/>
            <person name="Chueire L.M.O."/>
            <person name="Pasa T.B.C."/>
            <person name="Duran N."/>
            <person name="Fagundes N."/>
            <person name="Falcao C.L."/>
            <person name="Fantinatti F."/>
            <person name="Farias I.P."/>
            <person name="Felipe M.S.S."/>
            <person name="Ferrari L.P."/>
            <person name="Ferro J.A."/>
            <person name="Ferro M.I.T."/>
            <person name="Franco G.R."/>
            <person name="Freitas N.S.A."/>
            <person name="Furlan L.R."/>
            <person name="Gazzinelli R.T."/>
            <person name="Gomes E.A."/>
            <person name="Goncalves P.R."/>
            <person name="Grangeiro T.B."/>
            <person name="Grattapaglia D."/>
            <person name="Grisard E.C."/>
            <person name="Guimaraes C.T."/>
            <person name="Hanna E.S."/>
            <person name="Hungria M."/>
            <person name="Jardim S.N."/>
            <person name="Laurino J."/>
            <person name="Leoi L.C.T."/>
            <person name="Fassarella L."/>
            <person name="Lima A."/>
            <person name="Loureiro M.F."/>
            <person name="Lyra M.C.P."/>
            <person name="Macedo M."/>
            <person name="Madeira H.M.F."/>
            <person name="Manfio G.P."/>
            <person name="Maranhao A.Q."/>
            <person name="Martins W.S."/>
            <person name="di Mauro S.M.Z."/>
            <person name="de Medeiros S.R.B."/>
            <person name="Meissner R.D.V."/>
            <person name="Menck C.F.M."/>
            <person name="Moreira M.A.M."/>
            <person name="Nascimento F.F."/>
            <person name="Nicolas M.F."/>
            <person name="Oliveira J.G."/>
            <person name="Oliveira S.C."/>
            <person name="Paixao R.F.C."/>
            <person name="Parente J.A."/>
            <person name="Pedrosa F.O."/>
            <person name="Pena S.J.D."/>
            <person name="Perreira J.O."/>
            <person name="Perreira M."/>
            <person name="Pinto L.S.R.C."/>
            <person name="Pinto L.S."/>
            <person name="Porto J.I.R."/>
            <person name="Potrich D.P."/>
            <person name="Neto C.E.R."/>
            <person name="Reis A.M.M."/>
            <person name="Rigo L.U."/>
            <person name="Rondinelli E."/>
            <person name="dos Santos E.B.P."/>
            <person name="Santos F.R."/>
            <person name="Schneider M.P.C."/>
            <person name="Seuanez H.N."/>
            <person name="Silva A.M.R."/>
            <person name="da Silva A.L.C."/>
            <person name="Silva D.W."/>
            <person name="Silva R."/>
            <person name="Simoes I.C."/>
            <person name="Simon D."/>
            <person name="Soares C.M.A."/>
            <person name="Soares R.B.A."/>
            <person name="Souza E.M."/>
            <person name="Souza K.R.L."/>
            <person name="Souza R.C."/>
            <person name="Steffens M.B.R."/>
            <person name="Steindel M."/>
            <person name="Teixeira S.R."/>
            <person name="Urmenyi T."/>
            <person name="Vettore A."/>
            <person name="Wassem R."/>
            <person name="Zaha A."/>
            <person name="Simpson A.J.G."/>
        </authorList>
    </citation>
    <scope>NUCLEOTIDE SEQUENCE [LARGE SCALE GENOMIC DNA]</scope>
    <source>
        <strain evidence="3">ATCC 12472 / DSM 30191 / JCM 1249 / NBRC 12614 / NCIMB 9131 / NCTC 9757</strain>
    </source>
</reference>
<dbReference type="Proteomes" id="UP000001424">
    <property type="component" value="Chromosome"/>
</dbReference>
<name>Q7NYB8_CHRVO</name>
<accession>Q7NYB8</accession>
<evidence type="ECO:0000313" key="2">
    <source>
        <dbReference type="EMBL" id="AAQ59031.1"/>
    </source>
</evidence>
<protein>
    <submittedName>
        <fullName evidence="2">Uncharacterized protein</fullName>
    </submittedName>
</protein>
<keyword evidence="1" id="KW-1133">Transmembrane helix</keyword>
<keyword evidence="1" id="KW-0812">Transmembrane</keyword>
<dbReference type="STRING" id="243365.CV_1356"/>
<evidence type="ECO:0000256" key="1">
    <source>
        <dbReference type="SAM" id="Phobius"/>
    </source>
</evidence>
<dbReference type="EMBL" id="AE016825">
    <property type="protein sequence ID" value="AAQ59031.1"/>
    <property type="molecule type" value="Genomic_DNA"/>
</dbReference>
<keyword evidence="1" id="KW-0472">Membrane</keyword>
<keyword evidence="3" id="KW-1185">Reference proteome</keyword>
<gene>
    <name evidence="2" type="ordered locus">CV_1356</name>
</gene>
<dbReference type="HOGENOM" id="CLU_2011211_0_0_4"/>
<dbReference type="AlphaFoldDB" id="Q7NYB8"/>
<proteinExistence type="predicted"/>
<evidence type="ECO:0000313" key="3">
    <source>
        <dbReference type="Proteomes" id="UP000001424"/>
    </source>
</evidence>